<keyword evidence="1" id="KW-0472">Membrane</keyword>
<feature type="transmembrane region" description="Helical" evidence="1">
    <location>
        <begin position="39"/>
        <end position="61"/>
    </location>
</feature>
<dbReference type="Proteomes" id="UP000178587">
    <property type="component" value="Unassembled WGS sequence"/>
</dbReference>
<dbReference type="AlphaFoldDB" id="A0A1F6EMD2"/>
<gene>
    <name evidence="2" type="ORF">A3A34_00190</name>
</gene>
<feature type="transmembrane region" description="Helical" evidence="1">
    <location>
        <begin position="6"/>
        <end position="27"/>
    </location>
</feature>
<protein>
    <submittedName>
        <fullName evidence="2">Uncharacterized protein</fullName>
    </submittedName>
</protein>
<reference evidence="2 3" key="1">
    <citation type="journal article" date="2016" name="Nat. Commun.">
        <title>Thousands of microbial genomes shed light on interconnected biogeochemical processes in an aquifer system.</title>
        <authorList>
            <person name="Anantharaman K."/>
            <person name="Brown C.T."/>
            <person name="Hug L.A."/>
            <person name="Sharon I."/>
            <person name="Castelle C.J."/>
            <person name="Probst A.J."/>
            <person name="Thomas B.C."/>
            <person name="Singh A."/>
            <person name="Wilkins M.J."/>
            <person name="Karaoz U."/>
            <person name="Brodie E.L."/>
            <person name="Williams K.H."/>
            <person name="Hubbard S.S."/>
            <person name="Banfield J.F."/>
        </authorList>
    </citation>
    <scope>NUCLEOTIDE SEQUENCE [LARGE SCALE GENOMIC DNA]</scope>
</reference>
<name>A0A1F6EMD2_9BACT</name>
<sequence length="65" mass="7306">MVPILGLPALSLVQAMGIALVVRFIIYQHHDSKDEDENAIWKALAFVVLYPALALFIGWVVHLFM</sequence>
<evidence type="ECO:0000256" key="1">
    <source>
        <dbReference type="SAM" id="Phobius"/>
    </source>
</evidence>
<keyword evidence="1" id="KW-0812">Transmembrane</keyword>
<evidence type="ECO:0000313" key="2">
    <source>
        <dbReference type="EMBL" id="OGG74796.1"/>
    </source>
</evidence>
<organism evidence="2 3">
    <name type="scientific">Candidatus Kaiserbacteria bacterium RIFCSPLOWO2_01_FULL_50_24</name>
    <dbReference type="NCBI Taxonomy" id="1798507"/>
    <lineage>
        <taxon>Bacteria</taxon>
        <taxon>Candidatus Kaiseribacteriota</taxon>
    </lineage>
</organism>
<comment type="caution">
    <text evidence="2">The sequence shown here is derived from an EMBL/GenBank/DDBJ whole genome shotgun (WGS) entry which is preliminary data.</text>
</comment>
<keyword evidence="1" id="KW-1133">Transmembrane helix</keyword>
<accession>A0A1F6EMD2</accession>
<dbReference type="EMBL" id="MFLU01000015">
    <property type="protein sequence ID" value="OGG74796.1"/>
    <property type="molecule type" value="Genomic_DNA"/>
</dbReference>
<evidence type="ECO:0000313" key="3">
    <source>
        <dbReference type="Proteomes" id="UP000178587"/>
    </source>
</evidence>
<proteinExistence type="predicted"/>